<reference evidence="1" key="1">
    <citation type="submission" date="2021-04" db="EMBL/GenBank/DDBJ databases">
        <title>Genome seq and assembly of Bacillus sp.</title>
        <authorList>
            <person name="Chhetri G."/>
        </authorList>
    </citation>
    <scope>NUCLEOTIDE SEQUENCE</scope>
    <source>
        <strain evidence="1">RG28</strain>
    </source>
</reference>
<comment type="caution">
    <text evidence="1">The sequence shown here is derived from an EMBL/GenBank/DDBJ whole genome shotgun (WGS) entry which is preliminary data.</text>
</comment>
<evidence type="ECO:0000313" key="1">
    <source>
        <dbReference type="EMBL" id="MBP0724119.1"/>
    </source>
</evidence>
<dbReference type="EMBL" id="JAGIYQ010000002">
    <property type="protein sequence ID" value="MBP0724119.1"/>
    <property type="molecule type" value="Genomic_DNA"/>
</dbReference>
<protein>
    <submittedName>
        <fullName evidence="1">Uncharacterized protein</fullName>
    </submittedName>
</protein>
<dbReference type="AlphaFoldDB" id="A0A940NEP4"/>
<keyword evidence="2" id="KW-1185">Reference proteome</keyword>
<organism evidence="1 2">
    <name type="scientific">Gottfriedia endophytica</name>
    <dbReference type="NCBI Taxonomy" id="2820819"/>
    <lineage>
        <taxon>Bacteria</taxon>
        <taxon>Bacillati</taxon>
        <taxon>Bacillota</taxon>
        <taxon>Bacilli</taxon>
        <taxon>Bacillales</taxon>
        <taxon>Bacillaceae</taxon>
        <taxon>Gottfriedia</taxon>
    </lineage>
</organism>
<sequence length="181" mass="21334">MFDPTAFDNMKVVLEGSLYDLDLSGEIRIVNREDIVNLAKMDREFSITFCTKKLEHKDIKITYKINSSGQELYNELLLEREDSGCYCTIIIDGDKWLNKEDLNQSSMFFQKYYPYETESWVEETTISRKDSIENKTSLIVKPIDKITEERIELLEDLLLATLDILKWQEKQVYKKGSLNEY</sequence>
<dbReference type="RefSeq" id="WP_209403173.1">
    <property type="nucleotide sequence ID" value="NZ_JAGIYQ010000002.1"/>
</dbReference>
<name>A0A940NEP4_9BACI</name>
<dbReference type="Proteomes" id="UP000682134">
    <property type="component" value="Unassembled WGS sequence"/>
</dbReference>
<evidence type="ECO:0000313" key="2">
    <source>
        <dbReference type="Proteomes" id="UP000682134"/>
    </source>
</evidence>
<accession>A0A940NEP4</accession>
<proteinExistence type="predicted"/>
<gene>
    <name evidence="1" type="ORF">J5Y03_02840</name>
</gene>